<proteinExistence type="evidence at transcript level"/>
<name>S6C8J8_BABBO</name>
<dbReference type="GO" id="GO:0005737">
    <property type="term" value="C:cytoplasm"/>
    <property type="evidence" value="ECO:0007669"/>
    <property type="project" value="TreeGrafter"/>
</dbReference>
<dbReference type="AlphaFoldDB" id="S6C8J8"/>
<dbReference type="EMBL" id="AK441081">
    <property type="protein sequence ID" value="BAN64875.1"/>
    <property type="molecule type" value="mRNA"/>
</dbReference>
<dbReference type="SUPFAM" id="SSF56281">
    <property type="entry name" value="Metallo-hydrolase/oxidoreductase"/>
    <property type="match status" value="1"/>
</dbReference>
<organism evidence="2">
    <name type="scientific">Babesia bovis</name>
    <dbReference type="NCBI Taxonomy" id="5865"/>
    <lineage>
        <taxon>Eukaryota</taxon>
        <taxon>Sar</taxon>
        <taxon>Alveolata</taxon>
        <taxon>Apicomplexa</taxon>
        <taxon>Aconoidasida</taxon>
        <taxon>Piroplasmida</taxon>
        <taxon>Babesiidae</taxon>
        <taxon>Babesia</taxon>
    </lineage>
</organism>
<dbReference type="Pfam" id="PF12706">
    <property type="entry name" value="Lactamase_B_2"/>
    <property type="match status" value="1"/>
</dbReference>
<evidence type="ECO:0000313" key="2">
    <source>
        <dbReference type="EMBL" id="BAN64875.1"/>
    </source>
</evidence>
<feature type="domain" description="Metallo-beta-lactamase" evidence="1">
    <location>
        <begin position="93"/>
        <end position="286"/>
    </location>
</feature>
<accession>S6C8J8</accession>
<dbReference type="InterPro" id="IPR036866">
    <property type="entry name" value="RibonucZ/Hydroxyglut_hydro"/>
</dbReference>
<sequence>MRLLPWFLDPWHARGDVSRYLLARHPGRLREKVVVLLCRKFPCLGSLLGEPLGKWPSSVDPAPISMSTVPEDESSITYLGHRTVNSKTGGTSFLTDPVFSRRLFIPIFGLRRVTNRLIKYWQCPMTDFVLLSNNSVGCVDAFSMRRLGDLGSALVIGGMNISRFVIMFFNRYTYPLRWYETVSFGSVEVTFLPSFSNSGRFWHRRDLLLWGSFFVRSNTRTFYYGGRTAYSGHFREIHDFLKENGHVIDIAILPMGPIYHHSPELTPEELVKAHIDLGAKYTIPVGYDTFPLGREAYGELLNRLEAHIEVVNPSLRKNFIILREGETVNLTNLENIGSTRSNAGSEENTKCV</sequence>
<dbReference type="VEuPathDB" id="PiroplasmaDB:BBOV_I004470"/>
<gene>
    <name evidence="2" type="primary">BBOV_I004470</name>
</gene>
<reference evidence="2" key="1">
    <citation type="journal article" date="2014" name="BMC Genomics">
        <title>The Babesia bovis gene and promoter model: an update from full-length EST analysis.</title>
        <authorList>
            <person name="Yamagishi J."/>
            <person name="Wakaguri H."/>
            <person name="Yokoyama N."/>
            <person name="Yamashita R."/>
            <person name="Suzuki Y."/>
            <person name="Xuan X."/>
            <person name="Igarashi I."/>
        </authorList>
    </citation>
    <scope>NUCLEOTIDE SEQUENCE</scope>
    <source>
        <strain evidence="2">Texas</strain>
    </source>
</reference>
<protein>
    <recommendedName>
        <fullName evidence="1">Metallo-beta-lactamase domain-containing protein</fullName>
    </recommendedName>
</protein>
<dbReference type="PANTHER" id="PTHR15032">
    <property type="entry name" value="N-ACYL-PHOSPHATIDYLETHANOLAMINE-HYDROLYZING PHOSPHOLIPASE D"/>
    <property type="match status" value="1"/>
</dbReference>
<dbReference type="PANTHER" id="PTHR15032:SF4">
    <property type="entry name" value="N-ACYL-PHOSPHATIDYLETHANOLAMINE-HYDROLYZING PHOSPHOLIPASE D"/>
    <property type="match status" value="1"/>
</dbReference>
<dbReference type="InterPro" id="IPR001279">
    <property type="entry name" value="Metallo-B-lactamas"/>
</dbReference>
<evidence type="ECO:0000259" key="1">
    <source>
        <dbReference type="Pfam" id="PF12706"/>
    </source>
</evidence>
<dbReference type="Gene3D" id="3.60.15.10">
    <property type="entry name" value="Ribonuclease Z/Hydroxyacylglutathione hydrolase-like"/>
    <property type="match status" value="1"/>
</dbReference>